<dbReference type="GeneID" id="40314045"/>
<protein>
    <submittedName>
        <fullName evidence="2">Uncharacterized protein</fullName>
    </submittedName>
</protein>
<evidence type="ECO:0000313" key="2">
    <source>
        <dbReference type="EMBL" id="RNF27364.1"/>
    </source>
</evidence>
<reference evidence="2 3" key="1">
    <citation type="journal article" date="2018" name="BMC Genomics">
        <title>Genomic comparison of Trypanosoma conorhini and Trypanosoma rangeli to Trypanosoma cruzi strains of high and low virulence.</title>
        <authorList>
            <person name="Bradwell K.R."/>
            <person name="Koparde V.N."/>
            <person name="Matveyev A.V."/>
            <person name="Serrano M.G."/>
            <person name="Alves J.M."/>
            <person name="Parikh H."/>
            <person name="Huang B."/>
            <person name="Lee V."/>
            <person name="Espinosa-Alvarez O."/>
            <person name="Ortiz P.A."/>
            <person name="Costa-Martins A.G."/>
            <person name="Teixeira M.M."/>
            <person name="Buck G.A."/>
        </authorList>
    </citation>
    <scope>NUCLEOTIDE SEQUENCE [LARGE SCALE GENOMIC DNA]</scope>
    <source>
        <strain evidence="2 3">025E</strain>
    </source>
</reference>
<evidence type="ECO:0000313" key="3">
    <source>
        <dbReference type="Proteomes" id="UP000284403"/>
    </source>
</evidence>
<dbReference type="RefSeq" id="XP_029232570.1">
    <property type="nucleotide sequence ID" value="XM_029367376.1"/>
</dbReference>
<organism evidence="2 3">
    <name type="scientific">Trypanosoma conorhini</name>
    <dbReference type="NCBI Taxonomy" id="83891"/>
    <lineage>
        <taxon>Eukaryota</taxon>
        <taxon>Discoba</taxon>
        <taxon>Euglenozoa</taxon>
        <taxon>Kinetoplastea</taxon>
        <taxon>Metakinetoplastina</taxon>
        <taxon>Trypanosomatida</taxon>
        <taxon>Trypanosomatidae</taxon>
        <taxon>Trypanosoma</taxon>
    </lineage>
</organism>
<gene>
    <name evidence="2" type="ORF">Tco025E_00434</name>
</gene>
<dbReference type="Proteomes" id="UP000284403">
    <property type="component" value="Unassembled WGS sequence"/>
</dbReference>
<name>A0A3R7NUQ7_9TRYP</name>
<feature type="non-terminal residue" evidence="2">
    <location>
        <position position="1"/>
    </location>
</feature>
<evidence type="ECO:0000256" key="1">
    <source>
        <dbReference type="SAM" id="MobiDB-lite"/>
    </source>
</evidence>
<accession>A0A3R7NUQ7</accession>
<sequence length="137" mass="14731">WLPTSLPPPQSTATEYNAGSWLPPGRGTGPWHHGAVAGIARPGKTVPMARATTATHMAVRCRARSMRPITLALGALGCVWISHHELQTRGVTDTSPEAMKWTACLPALLLPHLEEASLHATMAVVARCCRVRRERGA</sequence>
<dbReference type="EMBL" id="MKKU01000009">
    <property type="protein sequence ID" value="RNF27364.1"/>
    <property type="molecule type" value="Genomic_DNA"/>
</dbReference>
<proteinExistence type="predicted"/>
<keyword evidence="3" id="KW-1185">Reference proteome</keyword>
<feature type="region of interest" description="Disordered" evidence="1">
    <location>
        <begin position="1"/>
        <end position="24"/>
    </location>
</feature>
<comment type="caution">
    <text evidence="2">The sequence shown here is derived from an EMBL/GenBank/DDBJ whole genome shotgun (WGS) entry which is preliminary data.</text>
</comment>
<dbReference type="AlphaFoldDB" id="A0A3R7NUQ7"/>
<feature type="compositionally biased region" description="Pro residues" evidence="1">
    <location>
        <begin position="1"/>
        <end position="10"/>
    </location>
</feature>